<dbReference type="SUPFAM" id="SSF56784">
    <property type="entry name" value="HAD-like"/>
    <property type="match status" value="1"/>
</dbReference>
<organism evidence="1 2">
    <name type="scientific">Streptomyces spororaveus</name>
    <dbReference type="NCBI Taxonomy" id="284039"/>
    <lineage>
        <taxon>Bacteria</taxon>
        <taxon>Bacillati</taxon>
        <taxon>Actinomycetota</taxon>
        <taxon>Actinomycetes</taxon>
        <taxon>Kitasatosporales</taxon>
        <taxon>Streptomycetaceae</taxon>
        <taxon>Streptomyces</taxon>
    </lineage>
</organism>
<dbReference type="EMBL" id="BNED01000005">
    <property type="protein sequence ID" value="GHI75661.1"/>
    <property type="molecule type" value="Genomic_DNA"/>
</dbReference>
<dbReference type="Proteomes" id="UP000608522">
    <property type="component" value="Unassembled WGS sequence"/>
</dbReference>
<dbReference type="InterPro" id="IPR023214">
    <property type="entry name" value="HAD_sf"/>
</dbReference>
<protein>
    <recommendedName>
        <fullName evidence="3">Haloacid dehalogenase</fullName>
    </recommendedName>
</protein>
<evidence type="ECO:0000313" key="2">
    <source>
        <dbReference type="Proteomes" id="UP000608522"/>
    </source>
</evidence>
<dbReference type="Gene3D" id="3.40.50.1000">
    <property type="entry name" value="HAD superfamily/HAD-like"/>
    <property type="match status" value="1"/>
</dbReference>
<proteinExistence type="predicted"/>
<accession>A0ABQ3T5H9</accession>
<gene>
    <name evidence="1" type="ORF">Sspor_12220</name>
</gene>
<comment type="caution">
    <text evidence="1">The sequence shown here is derived from an EMBL/GenBank/DDBJ whole genome shotgun (WGS) entry which is preliminary data.</text>
</comment>
<name>A0ABQ3T5H9_9ACTN</name>
<keyword evidence="2" id="KW-1185">Reference proteome</keyword>
<sequence length="207" mass="21800">MTTLFFDIGATLADGVREPDGSWLLTPLPRVSQVLDALAVEPKGIISNPGTEQDAAERLTVALHAAFPGRFTDDRLLHFGPKDSRAIFDDAVASTGGPADDCVFVGEAPAERAFARTAGMRLAPHPVFARAAIEDRPVFWTSIDVPEVGGLGVLKSVANGTEAVPSRTSSPHLVLAMATGLGVEALRQAGFTTEVRERVENTAALSP</sequence>
<evidence type="ECO:0000313" key="1">
    <source>
        <dbReference type="EMBL" id="GHI75661.1"/>
    </source>
</evidence>
<reference evidence="2" key="1">
    <citation type="submission" date="2023-07" db="EMBL/GenBank/DDBJ databases">
        <title>Whole genome shotgun sequence of Streptomyces spororaveus NBRC 15456.</title>
        <authorList>
            <person name="Komaki H."/>
            <person name="Tamura T."/>
        </authorList>
    </citation>
    <scope>NUCLEOTIDE SEQUENCE [LARGE SCALE GENOMIC DNA]</scope>
    <source>
        <strain evidence="2">NBRC 15456</strain>
    </source>
</reference>
<evidence type="ECO:0008006" key="3">
    <source>
        <dbReference type="Google" id="ProtNLM"/>
    </source>
</evidence>
<dbReference type="InterPro" id="IPR036412">
    <property type="entry name" value="HAD-like_sf"/>
</dbReference>
<dbReference type="RefSeq" id="WP_202198074.1">
    <property type="nucleotide sequence ID" value="NZ_BAAATO010000004.1"/>
</dbReference>